<feature type="compositionally biased region" description="Polar residues" evidence="1">
    <location>
        <begin position="29"/>
        <end position="49"/>
    </location>
</feature>
<sequence length="751" mass="86072">MEALLPILGAILMFWFLSRLNHSGDDSPRANSRNNDAVSSEPNNGQRSSALLKDLEASKKAIDTTCVEANELNEKEQEEKSSEVEGEAEEFARSVDRNFLMSFLRGEAEYRHQPRRMERFAFGEKIRLGDVVNFLVGSDLSKNLTGLSICRTNIIGSIDETRFVKGNNEICNYDLLSSVTYLNNEGELLPLTGENVTLSLTRNDGLPIVLFVRNHQMTPDVLYLRVYSMVGRTNANDDKHTWQSRNLAALDSTLLCCRASSNNLEDWWRFYQAMENRTIDNIQHGKPLKGLQYAVCEGMFGRVTTSDYIDCGNALCRQSKYYDAQRQYERAIHALDNPSENFKHGDSYGAINFRMVPCLVSTHDKPRAFHFMDIAYFFNSTILFDYIVVSADLADYRTMPLLEQHRDELEECEAKIIECTYQASLTKLRKVLTEDASFLTLGFILHHLLRVNSYNIVSMCVCCNGNDGYTYDVVYDRDKLWRYKFQNLLHDGNTVVLRYSRACYQCGDMDDDKSDHCHDNSIIIQVNAIEDSDLFRIDVAVPGFQNDPNIISDSYGKFSDYKSFVISSKPHEYDFSKSAEEIMTEVGSLYNKEMTHAVESMLGLYHVYLSLLVDFDTLSEDRKFMCLDAAAKIGSCYMELNLPEVANYFLDVGYESCNLNNMMEYINCLVETKDARAMSIVDKQLIMQIDAPDQIKSAWRAFLKRRKAYILIDWGQVAEAKEFLSTLLDDPLCKDYAKRELSWLSMKEKNQ</sequence>
<dbReference type="AlphaFoldDB" id="A0A7K0KBF0"/>
<feature type="region of interest" description="Disordered" evidence="1">
    <location>
        <begin position="25"/>
        <end position="49"/>
    </location>
</feature>
<dbReference type="EMBL" id="VUNG01000001">
    <property type="protein sequence ID" value="MST83246.1"/>
    <property type="molecule type" value="Genomic_DNA"/>
</dbReference>
<keyword evidence="3" id="KW-1185">Reference proteome</keyword>
<gene>
    <name evidence="2" type="ORF">FYJ73_00835</name>
</gene>
<dbReference type="Proteomes" id="UP000438914">
    <property type="component" value="Unassembled WGS sequence"/>
</dbReference>
<evidence type="ECO:0000313" key="3">
    <source>
        <dbReference type="Proteomes" id="UP000438914"/>
    </source>
</evidence>
<reference evidence="2 3" key="1">
    <citation type="submission" date="2019-08" db="EMBL/GenBank/DDBJ databases">
        <title>In-depth cultivation of the pig gut microbiome towards novel bacterial diversity and tailored functional studies.</title>
        <authorList>
            <person name="Wylensek D."/>
            <person name="Hitch T.C.A."/>
            <person name="Clavel T."/>
        </authorList>
    </citation>
    <scope>NUCLEOTIDE SEQUENCE [LARGE SCALE GENOMIC DNA]</scope>
    <source>
        <strain evidence="2 3">LKV-178-WT-2A</strain>
    </source>
</reference>
<protein>
    <submittedName>
        <fullName evidence="2">Uncharacterized protein</fullName>
    </submittedName>
</protein>
<evidence type="ECO:0000313" key="2">
    <source>
        <dbReference type="EMBL" id="MST83246.1"/>
    </source>
</evidence>
<organism evidence="2 3">
    <name type="scientific">Hallella mizrahii</name>
    <dbReference type="NCBI Taxonomy" id="2606637"/>
    <lineage>
        <taxon>Bacteria</taxon>
        <taxon>Pseudomonadati</taxon>
        <taxon>Bacteroidota</taxon>
        <taxon>Bacteroidia</taxon>
        <taxon>Bacteroidales</taxon>
        <taxon>Prevotellaceae</taxon>
        <taxon>Hallella</taxon>
    </lineage>
</organism>
<name>A0A7K0KBF0_9BACT</name>
<evidence type="ECO:0000256" key="1">
    <source>
        <dbReference type="SAM" id="MobiDB-lite"/>
    </source>
</evidence>
<proteinExistence type="predicted"/>
<dbReference type="RefSeq" id="WP_154532655.1">
    <property type="nucleotide sequence ID" value="NZ_VUNG01000001.1"/>
</dbReference>
<comment type="caution">
    <text evidence="2">The sequence shown here is derived from an EMBL/GenBank/DDBJ whole genome shotgun (WGS) entry which is preliminary data.</text>
</comment>
<accession>A0A7K0KBF0</accession>